<dbReference type="KEGG" id="cgh:CGC50_01845"/>
<dbReference type="EMBL" id="CP022386">
    <property type="protein sequence ID" value="ATA86007.1"/>
    <property type="molecule type" value="Genomic_DNA"/>
</dbReference>
<dbReference type="RefSeq" id="WP_095909452.1">
    <property type="nucleotide sequence ID" value="NZ_CP022386.1"/>
</dbReference>
<dbReference type="OrthoDB" id="1340280at2"/>
<accession>A0A250FPW8</accession>
<dbReference type="AlphaFoldDB" id="A0A250FPW8"/>
<gene>
    <name evidence="1" type="ORF">CGC50_01845</name>
</gene>
<organism evidence="1 2">
    <name type="scientific">Capnocytophaga gingivalis</name>
    <dbReference type="NCBI Taxonomy" id="1017"/>
    <lineage>
        <taxon>Bacteria</taxon>
        <taxon>Pseudomonadati</taxon>
        <taxon>Bacteroidota</taxon>
        <taxon>Flavobacteriia</taxon>
        <taxon>Flavobacteriales</taxon>
        <taxon>Flavobacteriaceae</taxon>
        <taxon>Capnocytophaga</taxon>
    </lineage>
</organism>
<protein>
    <submittedName>
        <fullName evidence="1">Uncharacterized protein</fullName>
    </submittedName>
</protein>
<reference evidence="2" key="1">
    <citation type="submission" date="2017-06" db="EMBL/GenBank/DDBJ databases">
        <title>Capnocytophaga spp. assemblies.</title>
        <authorList>
            <person name="Gulvik C.A."/>
        </authorList>
    </citation>
    <scope>NUCLEOTIDE SEQUENCE [LARGE SCALE GENOMIC DNA]</scope>
    <source>
        <strain evidence="2">H1496</strain>
    </source>
</reference>
<dbReference type="GeneID" id="84807306"/>
<name>A0A250FPW8_9FLAO</name>
<sequence length="296" mass="35044">MYKYIDFSPFGNSAIELEFKCNECHNTIKTEQFGLPHPNYMAEKASDSYVDREEFVICENCQKEFIIDINVGYADAYVSIIGLKEENEVIITEIPDYYMDEQINSFLYSENPYSNFIDEMHKLKELNKLSLNNNELEKTLKRQIYSSTITCLEDYLSTTLINNVLNDNILFRKFVETYENFKKEKFSLNQIFIKREQLESKVKEHLLGIIYHNLHIVKGIYETTFDIKFPDINEVMKIVINRHHMVHRNGKDKDGNEIILDINNVNDVIYKVEEFIKKINLLLTNNINKEDDEVPW</sequence>
<evidence type="ECO:0000313" key="1">
    <source>
        <dbReference type="EMBL" id="ATA86007.1"/>
    </source>
</evidence>
<evidence type="ECO:0000313" key="2">
    <source>
        <dbReference type="Proteomes" id="UP000217250"/>
    </source>
</evidence>
<proteinExistence type="predicted"/>
<dbReference type="Proteomes" id="UP000217250">
    <property type="component" value="Chromosome"/>
</dbReference>